<comment type="caution">
    <text evidence="2">The sequence shown here is derived from an EMBL/GenBank/DDBJ whole genome shotgun (WGS) entry which is preliminary data.</text>
</comment>
<sequence length="99" mass="11123">MSVPVVAIFIAKPGTEELVEQLFRSVINTTLGEDGCISYQLNRDTENPRRFVWTEEWKSKALLERHLNAPHITQLFSIIPQYIETSDIIVLNPLAGGAA</sequence>
<evidence type="ECO:0000313" key="3">
    <source>
        <dbReference type="Proteomes" id="UP001234811"/>
    </source>
</evidence>
<reference evidence="2 3" key="1">
    <citation type="submission" date="2023-07" db="EMBL/GenBank/DDBJ databases">
        <title>Pathogens genome sequencing project 196.</title>
        <authorList>
            <person name="Cao X."/>
        </authorList>
    </citation>
    <scope>NUCLEOTIDE SEQUENCE [LARGE SCALE GENOMIC DNA]</scope>
    <source>
        <strain evidence="2 3">SM41</strain>
    </source>
</reference>
<dbReference type="InterPro" id="IPR011008">
    <property type="entry name" value="Dimeric_a/b-barrel"/>
</dbReference>
<dbReference type="EMBL" id="JAVIPQ010000128">
    <property type="protein sequence ID" value="MDQ9555434.1"/>
    <property type="molecule type" value="Genomic_DNA"/>
</dbReference>
<dbReference type="Pfam" id="PF03992">
    <property type="entry name" value="ABM"/>
    <property type="match status" value="1"/>
</dbReference>
<evidence type="ECO:0000259" key="1">
    <source>
        <dbReference type="PROSITE" id="PS51725"/>
    </source>
</evidence>
<dbReference type="InterPro" id="IPR050744">
    <property type="entry name" value="AI-2_Isomerase_LsrG"/>
</dbReference>
<accession>A0ABD5BGG0</accession>
<proteinExistence type="predicted"/>
<dbReference type="SUPFAM" id="SSF54909">
    <property type="entry name" value="Dimeric alpha+beta barrel"/>
    <property type="match status" value="1"/>
</dbReference>
<dbReference type="RefSeq" id="WP_047571301.1">
    <property type="nucleotide sequence ID" value="NZ_CP026050.1"/>
</dbReference>
<protein>
    <submittedName>
        <fullName evidence="2">Quinol monooxygenase</fullName>
        <ecNumber evidence="2">1.-.-.-</ecNumber>
    </submittedName>
</protein>
<dbReference type="Gene3D" id="3.30.70.100">
    <property type="match status" value="1"/>
</dbReference>
<evidence type="ECO:0000313" key="2">
    <source>
        <dbReference type="EMBL" id="MDQ9555434.1"/>
    </source>
</evidence>
<dbReference type="AlphaFoldDB" id="A0ABD5BGG0"/>
<dbReference type="InterPro" id="IPR007138">
    <property type="entry name" value="ABM_dom"/>
</dbReference>
<dbReference type="Proteomes" id="UP001234811">
    <property type="component" value="Unassembled WGS sequence"/>
</dbReference>
<dbReference type="EC" id="1.-.-.-" evidence="2"/>
<keyword evidence="2" id="KW-0560">Oxidoreductase</keyword>
<name>A0ABD5BGG0_SERMA</name>
<gene>
    <name evidence="2" type="ORF">RF091_07870</name>
</gene>
<dbReference type="PANTHER" id="PTHR33336">
    <property type="entry name" value="QUINOL MONOOXYGENASE YGIN-RELATED"/>
    <property type="match status" value="1"/>
</dbReference>
<keyword evidence="2" id="KW-0503">Monooxygenase</keyword>
<organism evidence="2 3">
    <name type="scientific">Serratia marcescens</name>
    <dbReference type="NCBI Taxonomy" id="615"/>
    <lineage>
        <taxon>Bacteria</taxon>
        <taxon>Pseudomonadati</taxon>
        <taxon>Pseudomonadota</taxon>
        <taxon>Gammaproteobacteria</taxon>
        <taxon>Enterobacterales</taxon>
        <taxon>Yersiniaceae</taxon>
        <taxon>Serratia</taxon>
    </lineage>
</organism>
<dbReference type="GO" id="GO:0004497">
    <property type="term" value="F:monooxygenase activity"/>
    <property type="evidence" value="ECO:0007669"/>
    <property type="project" value="UniProtKB-KW"/>
</dbReference>
<dbReference type="PANTHER" id="PTHR33336:SF3">
    <property type="entry name" value="ABM DOMAIN-CONTAINING PROTEIN"/>
    <property type="match status" value="1"/>
</dbReference>
<feature type="domain" description="ABM" evidence="1">
    <location>
        <begin position="3"/>
        <end position="92"/>
    </location>
</feature>
<dbReference type="PROSITE" id="PS51725">
    <property type="entry name" value="ABM"/>
    <property type="match status" value="1"/>
</dbReference>